<dbReference type="RefSeq" id="WP_109251898.1">
    <property type="nucleotide sequence ID" value="NZ_QEXV01000001.1"/>
</dbReference>
<dbReference type="AlphaFoldDB" id="A0A2U2BXC7"/>
<dbReference type="EMBL" id="QEXV01000001">
    <property type="protein sequence ID" value="PWE18624.1"/>
    <property type="molecule type" value="Genomic_DNA"/>
</dbReference>
<reference evidence="3" key="1">
    <citation type="submission" date="2018-05" db="EMBL/GenBank/DDBJ databases">
        <authorList>
            <person name="Liu B.-T."/>
        </authorList>
    </citation>
    <scope>NUCLEOTIDE SEQUENCE [LARGE SCALE GENOMIC DNA]</scope>
    <source>
        <strain evidence="3">WD6-1</strain>
    </source>
</reference>
<evidence type="ECO:0000256" key="1">
    <source>
        <dbReference type="SAM" id="MobiDB-lite"/>
    </source>
</evidence>
<protein>
    <submittedName>
        <fullName evidence="2">Uncharacterized protein</fullName>
    </submittedName>
</protein>
<dbReference type="InterPro" id="IPR006311">
    <property type="entry name" value="TAT_signal"/>
</dbReference>
<dbReference type="PROSITE" id="PS51318">
    <property type="entry name" value="TAT"/>
    <property type="match status" value="1"/>
</dbReference>
<feature type="region of interest" description="Disordered" evidence="1">
    <location>
        <begin position="164"/>
        <end position="185"/>
    </location>
</feature>
<evidence type="ECO:0000313" key="3">
    <source>
        <dbReference type="Proteomes" id="UP000245168"/>
    </source>
</evidence>
<accession>A0A2U2BXC7</accession>
<comment type="caution">
    <text evidence="2">The sequence shown here is derived from an EMBL/GenBank/DDBJ whole genome shotgun (WGS) entry which is preliminary data.</text>
</comment>
<name>A0A2U2BXC7_9PROT</name>
<dbReference type="Proteomes" id="UP000245168">
    <property type="component" value="Unassembled WGS sequence"/>
</dbReference>
<sequence>MTDATRRTALKYALGAAAAGATMTSMLDRAYGQERQARLALRRGGYLVLERGEQFWHARVVGPEGEDLRAATGLVQTEEAGVFALDEGRVLDGTVREGGFSQHSQHSQHTEVTSEGAGRMTLQPAWRRQPVLASQRELLLDSGVLDRGAIDRAVPSDLQQVRPELRERINPNQIDPGRLNRDPGE</sequence>
<keyword evidence="3" id="KW-1185">Reference proteome</keyword>
<organism evidence="2 3">
    <name type="scientific">Marinicauda salina</name>
    <dbReference type="NCBI Taxonomy" id="2135793"/>
    <lineage>
        <taxon>Bacteria</taxon>
        <taxon>Pseudomonadati</taxon>
        <taxon>Pseudomonadota</taxon>
        <taxon>Alphaproteobacteria</taxon>
        <taxon>Maricaulales</taxon>
        <taxon>Maricaulaceae</taxon>
        <taxon>Marinicauda</taxon>
    </lineage>
</organism>
<evidence type="ECO:0000313" key="2">
    <source>
        <dbReference type="EMBL" id="PWE18624.1"/>
    </source>
</evidence>
<gene>
    <name evidence="2" type="ORF">DDZ18_03205</name>
</gene>
<proteinExistence type="predicted"/>